<evidence type="ECO:0000256" key="1">
    <source>
        <dbReference type="SAM" id="Coils"/>
    </source>
</evidence>
<feature type="coiled-coil region" evidence="1">
    <location>
        <begin position="257"/>
        <end position="298"/>
    </location>
</feature>
<dbReference type="InterPro" id="IPR011009">
    <property type="entry name" value="Kinase-like_dom_sf"/>
</dbReference>
<sequence length="693" mass="77440">MKVLPFTSEADFNKNEHEISKLQKNQHKNVVGFVEAIEGDTAHFVVLELCACSLADRMSEGQKLGTLMDRVKVFRIVQDVLAGLGFLHSRNEVYGDLKPSNILIGVDGTAKLGDFGGVAGVGTQKTWNAAECGTMQFWGPEMFVLGGNVGSVSQAGDMWAFGLIVLELLTGQAWISGQNAVEIAESVKGFDVQAVCRQATIPNTVEPLLCFLLSKNPLERLSSAELIRSGRLFSILGEETPLSQFIHEELDCTERTIDQLLTRLSERENTIVKLEREKQQIQQSVENQSKTISEMREQLDDLPIWVGTESLQTLDRTAHALTPTTLTQIIVTPKDDPFRTAFIHPIDEGEWELKIRASEDTFSNVLLGFVRHPLPENATQKSCGVWNSGIGGDFILWDGRMWKAGEFKPAGTNKTCIRIGQTTAIRVNMRTREARLFVDDEEQPGIFTDIPSPLCLGITTGFPVENQLVEVLWLKRLRGNDERPGSVHQDNIFLKLLVDELKLHLVDHSILVGTEALQTLDRTAHALTPTTLTQIIVTSKDDPFRTAFTHPIDEGEWELKIRASENTFVNVMIGFLRHPLPKTATQYQCGYYGNGIGGDYFLWNGKMWKAGEFKPEGTNKKCDRIGQTAAIRVNMRTREARLFVDDEEQPGIFTDIPSPLCLGISTGFTVDNLSVDVLWLKRLRSKRFLQDPD</sequence>
<name>A0ABQ9YBN0_9EUKA</name>
<reference evidence="3 4" key="1">
    <citation type="journal article" date="2022" name="bioRxiv">
        <title>Genomics of Preaxostyla Flagellates Illuminates Evolutionary Transitions and the Path Towards Mitochondrial Loss.</title>
        <authorList>
            <person name="Novak L.V.F."/>
            <person name="Treitli S.C."/>
            <person name="Pyrih J."/>
            <person name="Halakuc P."/>
            <person name="Pipaliya S.V."/>
            <person name="Vacek V."/>
            <person name="Brzon O."/>
            <person name="Soukal P."/>
            <person name="Eme L."/>
            <person name="Dacks J.B."/>
            <person name="Karnkowska A."/>
            <person name="Elias M."/>
            <person name="Hampl V."/>
        </authorList>
    </citation>
    <scope>NUCLEOTIDE SEQUENCE [LARGE SCALE GENOMIC DNA]</scope>
    <source>
        <strain evidence="3">NAU3</strain>
        <tissue evidence="3">Gut</tissue>
    </source>
</reference>
<evidence type="ECO:0000313" key="4">
    <source>
        <dbReference type="Proteomes" id="UP001281761"/>
    </source>
</evidence>
<proteinExistence type="predicted"/>
<evidence type="ECO:0000313" key="3">
    <source>
        <dbReference type="EMBL" id="KAK2961100.1"/>
    </source>
</evidence>
<dbReference type="Pfam" id="PF00069">
    <property type="entry name" value="Pkinase"/>
    <property type="match status" value="1"/>
</dbReference>
<protein>
    <recommendedName>
        <fullName evidence="2">Protein kinase domain-containing protein</fullName>
    </recommendedName>
</protein>
<dbReference type="Gene3D" id="1.10.510.10">
    <property type="entry name" value="Transferase(Phosphotransferase) domain 1"/>
    <property type="match status" value="1"/>
</dbReference>
<dbReference type="PROSITE" id="PS50011">
    <property type="entry name" value="PROTEIN_KINASE_DOM"/>
    <property type="match status" value="1"/>
</dbReference>
<keyword evidence="1" id="KW-0175">Coiled coil</keyword>
<dbReference type="SUPFAM" id="SSF56112">
    <property type="entry name" value="Protein kinase-like (PK-like)"/>
    <property type="match status" value="1"/>
</dbReference>
<dbReference type="EMBL" id="JARBJD010000018">
    <property type="protein sequence ID" value="KAK2961100.1"/>
    <property type="molecule type" value="Genomic_DNA"/>
</dbReference>
<dbReference type="Proteomes" id="UP001281761">
    <property type="component" value="Unassembled WGS sequence"/>
</dbReference>
<evidence type="ECO:0000259" key="2">
    <source>
        <dbReference type="PROSITE" id="PS50011"/>
    </source>
</evidence>
<dbReference type="PANTHER" id="PTHR44167">
    <property type="entry name" value="OVARIAN-SPECIFIC SERINE/THREONINE-PROTEIN KINASE LOK-RELATED"/>
    <property type="match status" value="1"/>
</dbReference>
<gene>
    <name evidence="3" type="ORF">BLNAU_3868</name>
</gene>
<organism evidence="3 4">
    <name type="scientific">Blattamonas nauphoetae</name>
    <dbReference type="NCBI Taxonomy" id="2049346"/>
    <lineage>
        <taxon>Eukaryota</taxon>
        <taxon>Metamonada</taxon>
        <taxon>Preaxostyla</taxon>
        <taxon>Oxymonadida</taxon>
        <taxon>Blattamonas</taxon>
    </lineage>
</organism>
<keyword evidence="4" id="KW-1185">Reference proteome</keyword>
<comment type="caution">
    <text evidence="3">The sequence shown here is derived from an EMBL/GenBank/DDBJ whole genome shotgun (WGS) entry which is preliminary data.</text>
</comment>
<feature type="domain" description="Protein kinase" evidence="2">
    <location>
        <begin position="1"/>
        <end position="233"/>
    </location>
</feature>
<dbReference type="PANTHER" id="PTHR44167:SF18">
    <property type="entry name" value="PROTEIN KINASE DOMAIN-CONTAINING PROTEIN"/>
    <property type="match status" value="1"/>
</dbReference>
<accession>A0ABQ9YBN0</accession>
<dbReference type="SMART" id="SM00220">
    <property type="entry name" value="S_TKc"/>
    <property type="match status" value="1"/>
</dbReference>
<dbReference type="InterPro" id="IPR000719">
    <property type="entry name" value="Prot_kinase_dom"/>
</dbReference>